<dbReference type="Pfam" id="PF07686">
    <property type="entry name" value="V-set"/>
    <property type="match status" value="1"/>
</dbReference>
<dbReference type="PROSITE" id="PS50963">
    <property type="entry name" value="LINK_2"/>
    <property type="match status" value="1"/>
</dbReference>
<dbReference type="GO" id="GO:0001501">
    <property type="term" value="P:skeletal system development"/>
    <property type="evidence" value="ECO:0007669"/>
    <property type="project" value="TreeGrafter"/>
</dbReference>
<evidence type="ECO:0000256" key="12">
    <source>
        <dbReference type="ARBA" id="ARBA00042100"/>
    </source>
</evidence>
<dbReference type="InterPro" id="IPR003599">
    <property type="entry name" value="Ig_sub"/>
</dbReference>
<evidence type="ECO:0000256" key="14">
    <source>
        <dbReference type="PROSITE-ProRule" id="PRU00323"/>
    </source>
</evidence>
<evidence type="ECO:0000259" key="17">
    <source>
        <dbReference type="PROSITE" id="PS50963"/>
    </source>
</evidence>
<gene>
    <name evidence="18" type="ORF">LYPA_23C003371</name>
</gene>
<evidence type="ECO:0000256" key="6">
    <source>
        <dbReference type="ARBA" id="ARBA00023180"/>
    </source>
</evidence>
<keyword evidence="3" id="KW-0272">Extracellular matrix</keyword>
<dbReference type="InterPro" id="IPR007110">
    <property type="entry name" value="Ig-like_dom"/>
</dbReference>
<keyword evidence="8" id="KW-0393">Immunoglobulin domain</keyword>
<evidence type="ECO:0000256" key="11">
    <source>
        <dbReference type="ARBA" id="ARBA00040183"/>
    </source>
</evidence>
<dbReference type="GO" id="GO:0005540">
    <property type="term" value="F:hyaluronic acid binding"/>
    <property type="evidence" value="ECO:0007669"/>
    <property type="project" value="UniProtKB-KW"/>
</dbReference>
<dbReference type="InterPro" id="IPR000538">
    <property type="entry name" value="Link_dom"/>
</dbReference>
<dbReference type="CDD" id="cd05877">
    <property type="entry name" value="Ig_LP_like"/>
    <property type="match status" value="1"/>
</dbReference>
<keyword evidence="6" id="KW-0325">Glycoprotein</keyword>
<feature type="chain" id="PRO_5019763785" description="Hyaluronan and proteoglycan link protein 1" evidence="15">
    <location>
        <begin position="17"/>
        <end position="254"/>
    </location>
</feature>
<protein>
    <recommendedName>
        <fullName evidence="11">Hyaluronan and proteoglycan link protein 1</fullName>
    </recommendedName>
    <alternativeName>
        <fullName evidence="12">Cartilage-linking protein 1</fullName>
    </alternativeName>
    <alternativeName>
        <fullName evidence="13">Proteoglycan link protein</fullName>
    </alternativeName>
</protein>
<evidence type="ECO:0000256" key="1">
    <source>
        <dbReference type="ARBA" id="ARBA00004498"/>
    </source>
</evidence>
<dbReference type="SUPFAM" id="SSF56436">
    <property type="entry name" value="C-type lectin-like"/>
    <property type="match status" value="1"/>
</dbReference>
<keyword evidence="19" id="KW-1185">Reference proteome</keyword>
<feature type="domain" description="Link" evidence="17">
    <location>
        <begin position="159"/>
        <end position="251"/>
    </location>
</feature>
<evidence type="ECO:0000256" key="2">
    <source>
        <dbReference type="ARBA" id="ARBA00022525"/>
    </source>
</evidence>
<evidence type="ECO:0000256" key="3">
    <source>
        <dbReference type="ARBA" id="ARBA00022530"/>
    </source>
</evidence>
<dbReference type="PROSITE" id="PS50835">
    <property type="entry name" value="IG_LIKE"/>
    <property type="match status" value="1"/>
</dbReference>
<evidence type="ECO:0000259" key="16">
    <source>
        <dbReference type="PROSITE" id="PS50835"/>
    </source>
</evidence>
<evidence type="ECO:0000313" key="18">
    <source>
        <dbReference type="EMBL" id="VFV41676.1"/>
    </source>
</evidence>
<name>A0A485PD27_LYNPA</name>
<comment type="function">
    <text evidence="9">Stabilizes the aggregates of proteoglycan monomers with hyaluronic acid in the extracellular cartilage matrix.</text>
</comment>
<dbReference type="Proteomes" id="UP000386466">
    <property type="component" value="Unassembled WGS sequence"/>
</dbReference>
<keyword evidence="7" id="KW-0373">Hyaluronic acid</keyword>
<dbReference type="InterPro" id="IPR050691">
    <property type="entry name" value="Hyaluronan_bind_Proteoglycan"/>
</dbReference>
<evidence type="ECO:0000256" key="7">
    <source>
        <dbReference type="ARBA" id="ARBA00023290"/>
    </source>
</evidence>
<dbReference type="SMART" id="SM00445">
    <property type="entry name" value="LINK"/>
    <property type="match status" value="1"/>
</dbReference>
<dbReference type="FunFam" id="3.10.100.10:FF:000001">
    <property type="entry name" value="Hyaluronan proteoglycan link protein 1"/>
    <property type="match status" value="1"/>
</dbReference>
<dbReference type="FunFam" id="2.60.40.10:FF:000631">
    <property type="entry name" value="Hyaluronan and proteoglycan link protein 1"/>
    <property type="match status" value="1"/>
</dbReference>
<dbReference type="Gene3D" id="2.60.40.10">
    <property type="entry name" value="Immunoglobulins"/>
    <property type="match status" value="1"/>
</dbReference>
<organism evidence="18 19">
    <name type="scientific">Lynx pardinus</name>
    <name type="common">Iberian lynx</name>
    <name type="synonym">Felis pardina</name>
    <dbReference type="NCBI Taxonomy" id="191816"/>
    <lineage>
        <taxon>Eukaryota</taxon>
        <taxon>Metazoa</taxon>
        <taxon>Chordata</taxon>
        <taxon>Craniata</taxon>
        <taxon>Vertebrata</taxon>
        <taxon>Euteleostomi</taxon>
        <taxon>Mammalia</taxon>
        <taxon>Eutheria</taxon>
        <taxon>Laurasiatheria</taxon>
        <taxon>Carnivora</taxon>
        <taxon>Feliformia</taxon>
        <taxon>Felidae</taxon>
        <taxon>Felinae</taxon>
        <taxon>Lynx</taxon>
    </lineage>
</organism>
<keyword evidence="4" id="KW-0677">Repeat</keyword>
<evidence type="ECO:0000256" key="8">
    <source>
        <dbReference type="ARBA" id="ARBA00023319"/>
    </source>
</evidence>
<comment type="caution">
    <text evidence="14">Lacks conserved residue(s) required for the propagation of feature annotation.</text>
</comment>
<dbReference type="SMART" id="SM00409">
    <property type="entry name" value="IG"/>
    <property type="match status" value="1"/>
</dbReference>
<dbReference type="Pfam" id="PF00193">
    <property type="entry name" value="Xlink"/>
    <property type="match status" value="1"/>
</dbReference>
<sequence>MMKSLLLLVLISICWADHHSDNYTLDHDRVIHIQAENGPRLLVEAEQTKVFSHRGGNVTLPCKFYRDPTAFGSGTHKIRIKWTKLTSDYLKEVDVFVSMGYHKKAYAGYQGRVFLKGGSDNDASLVIADLTLEDYGRYKCEVIEGLEDDTAVVALDLQGRFYYLIHPTKLTYDEAVQACLNDGAQIAKVGQIFAAWKLLGYDRCDAGWLADGSVRYPISRPRRRCSPTEAAVRFVGFPDKNHKLYGVYCFRAYN</sequence>
<dbReference type="AlphaFoldDB" id="A0A485PD27"/>
<accession>A0A485PD27</accession>
<feature type="disulfide bond" evidence="14">
    <location>
        <begin position="204"/>
        <end position="225"/>
    </location>
</feature>
<dbReference type="GO" id="GO:0010001">
    <property type="term" value="P:glial cell differentiation"/>
    <property type="evidence" value="ECO:0007669"/>
    <property type="project" value="TreeGrafter"/>
</dbReference>
<dbReference type="SMART" id="SM00406">
    <property type="entry name" value="IGv"/>
    <property type="match status" value="1"/>
</dbReference>
<dbReference type="SUPFAM" id="SSF48726">
    <property type="entry name" value="Immunoglobulin"/>
    <property type="match status" value="1"/>
</dbReference>
<dbReference type="GO" id="GO:0007155">
    <property type="term" value="P:cell adhesion"/>
    <property type="evidence" value="ECO:0007669"/>
    <property type="project" value="InterPro"/>
</dbReference>
<evidence type="ECO:0000256" key="13">
    <source>
        <dbReference type="ARBA" id="ARBA00042980"/>
    </source>
</evidence>
<dbReference type="CDD" id="cd03519">
    <property type="entry name" value="Link_domain_HAPLN_module_2"/>
    <property type="match status" value="1"/>
</dbReference>
<comment type="subcellular location">
    <subcellularLocation>
        <location evidence="1">Secreted</location>
        <location evidence="1">Extracellular space</location>
        <location evidence="1">Extracellular matrix</location>
    </subcellularLocation>
</comment>
<dbReference type="PANTHER" id="PTHR22804">
    <property type="entry name" value="AGGRECAN/VERSICAN PROTEOGLYCAN"/>
    <property type="match status" value="1"/>
</dbReference>
<dbReference type="GO" id="GO:0007417">
    <property type="term" value="P:central nervous system development"/>
    <property type="evidence" value="ECO:0007669"/>
    <property type="project" value="TreeGrafter"/>
</dbReference>
<dbReference type="InterPro" id="IPR013106">
    <property type="entry name" value="Ig_V-set"/>
</dbReference>
<evidence type="ECO:0000256" key="10">
    <source>
        <dbReference type="ARBA" id="ARBA00038272"/>
    </source>
</evidence>
<keyword evidence="5 14" id="KW-1015">Disulfide bond</keyword>
<dbReference type="InterPro" id="IPR016187">
    <property type="entry name" value="CTDL_fold"/>
</dbReference>
<keyword evidence="15" id="KW-0732">Signal</keyword>
<evidence type="ECO:0000256" key="15">
    <source>
        <dbReference type="SAM" id="SignalP"/>
    </source>
</evidence>
<dbReference type="GO" id="GO:0002052">
    <property type="term" value="P:positive regulation of neuroblast proliferation"/>
    <property type="evidence" value="ECO:0007669"/>
    <property type="project" value="TreeGrafter"/>
</dbReference>
<evidence type="ECO:0000256" key="4">
    <source>
        <dbReference type="ARBA" id="ARBA00022737"/>
    </source>
</evidence>
<dbReference type="EMBL" id="CAAGRJ010030732">
    <property type="protein sequence ID" value="VFV41676.1"/>
    <property type="molecule type" value="Genomic_DNA"/>
</dbReference>
<dbReference type="InterPro" id="IPR016186">
    <property type="entry name" value="C-type_lectin-like/link_sf"/>
</dbReference>
<keyword evidence="2" id="KW-0964">Secreted</keyword>
<evidence type="ECO:0000256" key="9">
    <source>
        <dbReference type="ARBA" id="ARBA00037563"/>
    </source>
</evidence>
<reference evidence="18 19" key="1">
    <citation type="submission" date="2019-01" db="EMBL/GenBank/DDBJ databases">
        <authorList>
            <person name="Alioto T."/>
            <person name="Alioto T."/>
        </authorList>
    </citation>
    <scope>NUCLEOTIDE SEQUENCE [LARGE SCALE GENOMIC DNA]</scope>
</reference>
<dbReference type="GO" id="GO:0045202">
    <property type="term" value="C:synapse"/>
    <property type="evidence" value="ECO:0007669"/>
    <property type="project" value="TreeGrafter"/>
</dbReference>
<dbReference type="PRINTS" id="PR01265">
    <property type="entry name" value="LINKMODULE"/>
</dbReference>
<proteinExistence type="inferred from homology"/>
<feature type="domain" description="Ig-like" evidence="16">
    <location>
        <begin position="39"/>
        <end position="153"/>
    </location>
</feature>
<dbReference type="InterPro" id="IPR036179">
    <property type="entry name" value="Ig-like_dom_sf"/>
</dbReference>
<dbReference type="InterPro" id="IPR013783">
    <property type="entry name" value="Ig-like_fold"/>
</dbReference>
<evidence type="ECO:0000256" key="5">
    <source>
        <dbReference type="ARBA" id="ARBA00023157"/>
    </source>
</evidence>
<dbReference type="PANTHER" id="PTHR22804:SF10">
    <property type="entry name" value="HYALURONAN AND PROTEOGLYCAN LINK PROTEIN 1"/>
    <property type="match status" value="1"/>
</dbReference>
<comment type="similarity">
    <text evidence="10">Belongs to the HAPLN family.</text>
</comment>
<dbReference type="Gene3D" id="3.10.100.10">
    <property type="entry name" value="Mannose-Binding Protein A, subunit A"/>
    <property type="match status" value="1"/>
</dbReference>
<dbReference type="GO" id="GO:0072534">
    <property type="term" value="C:perineuronal net"/>
    <property type="evidence" value="ECO:0007669"/>
    <property type="project" value="TreeGrafter"/>
</dbReference>
<evidence type="ECO:0000313" key="19">
    <source>
        <dbReference type="Proteomes" id="UP000386466"/>
    </source>
</evidence>
<dbReference type="PROSITE" id="PS01241">
    <property type="entry name" value="LINK_1"/>
    <property type="match status" value="1"/>
</dbReference>
<dbReference type="GO" id="GO:0005615">
    <property type="term" value="C:extracellular space"/>
    <property type="evidence" value="ECO:0007669"/>
    <property type="project" value="TreeGrafter"/>
</dbReference>
<feature type="signal peptide" evidence="15">
    <location>
        <begin position="1"/>
        <end position="16"/>
    </location>
</feature>